<organism evidence="1 2">
    <name type="scientific">Amycolatopsis mediterranei (strain U-32)</name>
    <dbReference type="NCBI Taxonomy" id="749927"/>
    <lineage>
        <taxon>Bacteria</taxon>
        <taxon>Bacillati</taxon>
        <taxon>Actinomycetota</taxon>
        <taxon>Actinomycetes</taxon>
        <taxon>Pseudonocardiales</taxon>
        <taxon>Pseudonocardiaceae</taxon>
        <taxon>Amycolatopsis</taxon>
    </lineage>
</organism>
<dbReference type="Proteomes" id="UP000000328">
    <property type="component" value="Chromosome"/>
</dbReference>
<proteinExistence type="predicted"/>
<dbReference type="RefSeq" id="WP_013230980.1">
    <property type="nucleotide sequence ID" value="NC_014318.1"/>
</dbReference>
<accession>A0A0H3DL62</accession>
<dbReference type="HOGENOM" id="CLU_199857_0_0_11"/>
<protein>
    <submittedName>
        <fullName evidence="1">Uncharacterized protein</fullName>
    </submittedName>
</protein>
<evidence type="ECO:0000313" key="1">
    <source>
        <dbReference type="EMBL" id="ADJ50962.1"/>
    </source>
</evidence>
<gene>
    <name evidence="1" type="ordered locus">AMED_9274</name>
</gene>
<sequence>MTVNLVPRASRALDRAVELTGDSKTDTINRALQVYAVLEEAVSKGGEVVIRHSSGDQEVIRFV</sequence>
<dbReference type="EMBL" id="CP002000">
    <property type="protein sequence ID" value="ADJ50962.1"/>
    <property type="molecule type" value="Genomic_DNA"/>
</dbReference>
<dbReference type="eggNOG" id="ENOG5033D92">
    <property type="taxonomic scope" value="Bacteria"/>
</dbReference>
<dbReference type="AlphaFoldDB" id="A0A0H3DL62"/>
<dbReference type="KEGG" id="amd:AMED_9274"/>
<reference evidence="1 2" key="1">
    <citation type="journal article" date="2010" name="Cell Res.">
        <title>Complete genome sequence of the rifamycin SV-producing Amycolatopsis mediterranei U32 revealed its genetic characteristics in phylogeny and metabolism.</title>
        <authorList>
            <person name="Zhao W."/>
            <person name="Zhong Y."/>
            <person name="Yuan H."/>
            <person name="Wang J."/>
            <person name="Zheng H."/>
            <person name="Wang Y."/>
            <person name="Cen X."/>
            <person name="Xu F."/>
            <person name="Bai J."/>
            <person name="Han X."/>
            <person name="Lu G."/>
            <person name="Zhu Y."/>
            <person name="Shao Z."/>
            <person name="Yan H."/>
            <person name="Li C."/>
            <person name="Peng N."/>
            <person name="Zhang Z."/>
            <person name="Zhang Y."/>
            <person name="Lin W."/>
            <person name="Fan Y."/>
            <person name="Qin Z."/>
            <person name="Hu Y."/>
            <person name="Zhu B."/>
            <person name="Wang S."/>
            <person name="Ding X."/>
            <person name="Zhao G.P."/>
        </authorList>
    </citation>
    <scope>NUCLEOTIDE SEQUENCE [LARGE SCALE GENOMIC DNA]</scope>
    <source>
        <strain evidence="2">U-32</strain>
    </source>
</reference>
<name>A0A0H3DL62_AMYMU</name>
<dbReference type="OrthoDB" id="3638073at2"/>
<dbReference type="PATRIC" id="fig|749927.5.peg.9626"/>
<dbReference type="GeneID" id="92876870"/>
<evidence type="ECO:0000313" key="2">
    <source>
        <dbReference type="Proteomes" id="UP000000328"/>
    </source>
</evidence>